<comment type="caution">
    <text evidence="1">The sequence shown here is derived from an EMBL/GenBank/DDBJ whole genome shotgun (WGS) entry which is preliminary data.</text>
</comment>
<organism evidence="1 2">
    <name type="scientific">Mesobacillus maritimus</name>
    <dbReference type="NCBI Taxonomy" id="1643336"/>
    <lineage>
        <taxon>Bacteria</taxon>
        <taxon>Bacillati</taxon>
        <taxon>Bacillota</taxon>
        <taxon>Bacilli</taxon>
        <taxon>Bacillales</taxon>
        <taxon>Bacillaceae</taxon>
        <taxon>Mesobacillus</taxon>
    </lineage>
</organism>
<accession>A0ABS7K916</accession>
<proteinExistence type="predicted"/>
<keyword evidence="2" id="KW-1185">Reference proteome</keyword>
<evidence type="ECO:0000313" key="2">
    <source>
        <dbReference type="Proteomes" id="UP000769780"/>
    </source>
</evidence>
<sequence>MDIPYASSILNCYVPTKDRKEKGVRHYPWSKKCEINLLNAIPSYRQRKHQIGIKEAKRLTLELAEETNKNYPEI</sequence>
<name>A0ABS7K916_9BACI</name>
<protein>
    <submittedName>
        <fullName evidence="1">Uncharacterized protein</fullName>
    </submittedName>
</protein>
<dbReference type="Proteomes" id="UP000769780">
    <property type="component" value="Unassembled WGS sequence"/>
</dbReference>
<dbReference type="EMBL" id="JACWFH010000027">
    <property type="protein sequence ID" value="MBY0098764.1"/>
    <property type="molecule type" value="Genomic_DNA"/>
</dbReference>
<reference evidence="1 2" key="1">
    <citation type="submission" date="2020-07" db="EMBL/GenBank/DDBJ databases">
        <title>Fungal Genomes of the International Space Station.</title>
        <authorList>
            <person name="Seuylemezian A."/>
            <person name="Singh N.K."/>
            <person name="Wood J."/>
            <person name="Venkateswaran K."/>
        </authorList>
    </citation>
    <scope>NUCLEOTIDE SEQUENCE [LARGE SCALE GENOMIC DNA]</scope>
    <source>
        <strain evidence="1 2">PL-B2</strain>
    </source>
</reference>
<gene>
    <name evidence="1" type="ORF">H0185_18525</name>
</gene>
<evidence type="ECO:0000313" key="1">
    <source>
        <dbReference type="EMBL" id="MBY0098764.1"/>
    </source>
</evidence>